<gene>
    <name evidence="4" type="primary">ghrA_2</name>
    <name evidence="4" type="ORF">PAM7971_01704</name>
</gene>
<sequence length="310" mass="33684">MTLNILFSAPPKLWDRYKGALHQALTECGIEAQVSPDMPAQDTDYIVYAPNPSLTDFTPFTRTKAVLSLWAGVETIVSNTTLTQPLCRMVDDGLQLGMTEWVVGHVMRHHLGMDRHIHGLRGVWDQTTPPLARDRHITILGLGMLGAAAAQALAQLGFNVTGWSRSAKTIQGITCEHGPDGLQRALATAEICVLLLPNTMATQNTLNAQTLALMPKGAVILNPGRGALIDDDALLSALDTGQIGHATLDVFRIEPLPQDHPFWHRPNVTVTPHIAAETRADTASQVIADNIKRGETGQPLRHLVDRTTGY</sequence>
<evidence type="ECO:0000313" key="5">
    <source>
        <dbReference type="Proteomes" id="UP000193307"/>
    </source>
</evidence>
<proteinExistence type="predicted"/>
<evidence type="ECO:0000256" key="2">
    <source>
        <dbReference type="ARBA" id="ARBA00023027"/>
    </source>
</evidence>
<reference evidence="4 5" key="1">
    <citation type="submission" date="2017-03" db="EMBL/GenBank/DDBJ databases">
        <authorList>
            <person name="Afonso C.L."/>
            <person name="Miller P.J."/>
            <person name="Scott M.A."/>
            <person name="Spackman E."/>
            <person name="Goraichik I."/>
            <person name="Dimitrov K.M."/>
            <person name="Suarez D.L."/>
            <person name="Swayne D.E."/>
        </authorList>
    </citation>
    <scope>NUCLEOTIDE SEQUENCE [LARGE SCALE GENOMIC DNA]</scope>
    <source>
        <strain evidence="4 5">CECT 7971</strain>
    </source>
</reference>
<evidence type="ECO:0000256" key="1">
    <source>
        <dbReference type="ARBA" id="ARBA00023002"/>
    </source>
</evidence>
<dbReference type="PROSITE" id="PS00671">
    <property type="entry name" value="D_2_HYDROXYACID_DH_3"/>
    <property type="match status" value="1"/>
</dbReference>
<evidence type="ECO:0000313" key="4">
    <source>
        <dbReference type="EMBL" id="SLN38319.1"/>
    </source>
</evidence>
<dbReference type="InterPro" id="IPR006140">
    <property type="entry name" value="D-isomer_DH_NAD-bd"/>
</dbReference>
<dbReference type="PANTHER" id="PTHR43333">
    <property type="entry name" value="2-HACID_DH_C DOMAIN-CONTAINING PROTEIN"/>
    <property type="match status" value="1"/>
</dbReference>
<keyword evidence="1 4" id="KW-0560">Oxidoreductase</keyword>
<name>A0A1Y5SID8_9RHOB</name>
<feature type="domain" description="D-isomer specific 2-hydroxyacid dehydrogenase NAD-binding" evidence="3">
    <location>
        <begin position="107"/>
        <end position="275"/>
    </location>
</feature>
<dbReference type="Pfam" id="PF02826">
    <property type="entry name" value="2-Hacid_dh_C"/>
    <property type="match status" value="1"/>
</dbReference>
<keyword evidence="2" id="KW-0520">NAD</keyword>
<accession>A0A1Y5SID8</accession>
<dbReference type="InterPro" id="IPR029753">
    <property type="entry name" value="D-isomer_DH_CS"/>
</dbReference>
<dbReference type="GO" id="GO:0051287">
    <property type="term" value="F:NAD binding"/>
    <property type="evidence" value="ECO:0007669"/>
    <property type="project" value="InterPro"/>
</dbReference>
<dbReference type="STRING" id="658057.SAMN04488032_103151"/>
<dbReference type="CDD" id="cd12164">
    <property type="entry name" value="GDH_like_2"/>
    <property type="match status" value="1"/>
</dbReference>
<keyword evidence="4" id="KW-0670">Pyruvate</keyword>
<dbReference type="EC" id="1.1.1.79" evidence="4"/>
<organism evidence="4 5">
    <name type="scientific">Pacificibacter marinus</name>
    <dbReference type="NCBI Taxonomy" id="658057"/>
    <lineage>
        <taxon>Bacteria</taxon>
        <taxon>Pseudomonadati</taxon>
        <taxon>Pseudomonadota</taxon>
        <taxon>Alphaproteobacteria</taxon>
        <taxon>Rhodobacterales</taxon>
        <taxon>Roseobacteraceae</taxon>
        <taxon>Pacificibacter</taxon>
    </lineage>
</organism>
<dbReference type="Proteomes" id="UP000193307">
    <property type="component" value="Unassembled WGS sequence"/>
</dbReference>
<dbReference type="OrthoDB" id="9787219at2"/>
<keyword evidence="5" id="KW-1185">Reference proteome</keyword>
<dbReference type="InterPro" id="IPR036291">
    <property type="entry name" value="NAD(P)-bd_dom_sf"/>
</dbReference>
<dbReference type="GO" id="GO:0030267">
    <property type="term" value="F:glyoxylate reductase (NADPH) activity"/>
    <property type="evidence" value="ECO:0007669"/>
    <property type="project" value="UniProtKB-EC"/>
</dbReference>
<dbReference type="AlphaFoldDB" id="A0A1Y5SID8"/>
<dbReference type="SUPFAM" id="SSF51735">
    <property type="entry name" value="NAD(P)-binding Rossmann-fold domains"/>
    <property type="match status" value="1"/>
</dbReference>
<dbReference type="EMBL" id="FWFW01000004">
    <property type="protein sequence ID" value="SLN38319.1"/>
    <property type="molecule type" value="Genomic_DNA"/>
</dbReference>
<evidence type="ECO:0000259" key="3">
    <source>
        <dbReference type="Pfam" id="PF02826"/>
    </source>
</evidence>
<protein>
    <submittedName>
        <fullName evidence="4">Glyoxylate/hydroxypyruvate reductase A</fullName>
        <ecNumber evidence="4">1.1.1.79</ecNumber>
    </submittedName>
</protein>
<dbReference type="PANTHER" id="PTHR43333:SF1">
    <property type="entry name" value="D-ISOMER SPECIFIC 2-HYDROXYACID DEHYDROGENASE NAD-BINDING DOMAIN-CONTAINING PROTEIN"/>
    <property type="match status" value="1"/>
</dbReference>
<dbReference type="Gene3D" id="3.40.50.720">
    <property type="entry name" value="NAD(P)-binding Rossmann-like Domain"/>
    <property type="match status" value="2"/>
</dbReference>
<dbReference type="RefSeq" id="WP_085848696.1">
    <property type="nucleotide sequence ID" value="NZ_FNZV01000003.1"/>
</dbReference>